<dbReference type="AlphaFoldDB" id="A7GB93"/>
<evidence type="ECO:0000313" key="3">
    <source>
        <dbReference type="Proteomes" id="UP000002410"/>
    </source>
</evidence>
<name>A7GB93_CLOBL</name>
<accession>A7GB93</accession>
<sequence>MKLILNERPKLTKKHLNFAIAHKNAYGVSISDEEYDELLCNIAEDKFIDRYDRSQKCYEIYDNDVYIGDILFCHYDNEISISIFDEYANKGYAYRAIKLFLEKYYLDIHWFEAVIKEKNKNMEIVEKLLLKLGFEMQYTSSTGEHVWDFNR</sequence>
<dbReference type="Pfam" id="PF13302">
    <property type="entry name" value="Acetyltransf_3"/>
    <property type="match status" value="1"/>
</dbReference>
<dbReference type="Proteomes" id="UP000002410">
    <property type="component" value="Chromosome"/>
</dbReference>
<dbReference type="EMBL" id="CP000728">
    <property type="protein sequence ID" value="ABS42022.1"/>
    <property type="molecule type" value="Genomic_DNA"/>
</dbReference>
<protein>
    <recommendedName>
        <fullName evidence="1">N-acetyltransferase domain-containing protein</fullName>
    </recommendedName>
</protein>
<dbReference type="Gene3D" id="3.40.630.30">
    <property type="match status" value="1"/>
</dbReference>
<organism evidence="2 3">
    <name type="scientific">Clostridium botulinum (strain Langeland / NCTC 10281 / Type F)</name>
    <dbReference type="NCBI Taxonomy" id="441772"/>
    <lineage>
        <taxon>Bacteria</taxon>
        <taxon>Bacillati</taxon>
        <taxon>Bacillota</taxon>
        <taxon>Clostridia</taxon>
        <taxon>Eubacteriales</taxon>
        <taxon>Clostridiaceae</taxon>
        <taxon>Clostridium</taxon>
    </lineage>
</organism>
<dbReference type="SUPFAM" id="SSF55729">
    <property type="entry name" value="Acyl-CoA N-acyltransferases (Nat)"/>
    <property type="match status" value="1"/>
</dbReference>
<feature type="domain" description="N-acetyltransferase" evidence="1">
    <location>
        <begin position="27"/>
        <end position="134"/>
    </location>
</feature>
<evidence type="ECO:0000313" key="2">
    <source>
        <dbReference type="EMBL" id="ABS42022.1"/>
    </source>
</evidence>
<dbReference type="KEGG" id="cbf:CLI_0775"/>
<gene>
    <name evidence="2" type="ordered locus">CLI_0775</name>
</gene>
<proteinExistence type="predicted"/>
<dbReference type="GO" id="GO:0016747">
    <property type="term" value="F:acyltransferase activity, transferring groups other than amino-acyl groups"/>
    <property type="evidence" value="ECO:0007669"/>
    <property type="project" value="InterPro"/>
</dbReference>
<reference evidence="3" key="1">
    <citation type="submission" date="2007-06" db="EMBL/GenBank/DDBJ databases">
        <authorList>
            <person name="Brinkac L.M."/>
            <person name="Daugherty S."/>
            <person name="Dodson R.J."/>
            <person name="Madupu R."/>
            <person name="Brown J.L."/>
            <person name="Bruce D."/>
            <person name="Detter C."/>
            <person name="Munk C."/>
            <person name="Smith L.A."/>
            <person name="Smith T.J."/>
            <person name="White O."/>
            <person name="Brettin T.S."/>
        </authorList>
    </citation>
    <scope>NUCLEOTIDE SEQUENCE [LARGE SCALE GENOMIC DNA]</scope>
    <source>
        <strain evidence="3">Langeland / NCTC 10281 / Type F</strain>
    </source>
</reference>
<dbReference type="InterPro" id="IPR000182">
    <property type="entry name" value="GNAT_dom"/>
</dbReference>
<evidence type="ECO:0000259" key="1">
    <source>
        <dbReference type="Pfam" id="PF13302"/>
    </source>
</evidence>
<dbReference type="HOGENOM" id="CLU_1728128_0_0_9"/>
<dbReference type="InterPro" id="IPR016181">
    <property type="entry name" value="Acyl_CoA_acyltransferase"/>
</dbReference>
<dbReference type="RefSeq" id="WP_011987647.1">
    <property type="nucleotide sequence ID" value="NC_009699.1"/>
</dbReference>